<dbReference type="Proteomes" id="UP000253090">
    <property type="component" value="Unassembled WGS sequence"/>
</dbReference>
<sequence>MSTELEMQRKQAYIFGGILTLANRMQLLGDKLDEKMTMKQWLLIAVIMKCENPSPTISEVAEMTGNSRQNVKKMALILEKQGFLELAKDPRDARIVRLRLTPKCLSYFENRKDQEERFMASLFEAFDEEVTNGIYHGLNRLVENIARMENDHGEEERG</sequence>
<protein>
    <submittedName>
        <fullName evidence="3">DNA-binding MarR family transcriptional regulator</fullName>
    </submittedName>
</protein>
<dbReference type="PANTHER" id="PTHR33164:SF58">
    <property type="entry name" value="DNA-BINDING TRANSCRIPTIONAL REPRESSOR SCOC"/>
    <property type="match status" value="1"/>
</dbReference>
<evidence type="ECO:0000313" key="3">
    <source>
        <dbReference type="EMBL" id="RCX18662.1"/>
    </source>
</evidence>
<dbReference type="PROSITE" id="PS50995">
    <property type="entry name" value="HTH_MARR_2"/>
    <property type="match status" value="1"/>
</dbReference>
<dbReference type="AlphaFoldDB" id="A0A369BAW4"/>
<dbReference type="RefSeq" id="WP_114497524.1">
    <property type="nucleotide sequence ID" value="NZ_QPJW01000006.1"/>
</dbReference>
<proteinExistence type="predicted"/>
<dbReference type="InterPro" id="IPR039422">
    <property type="entry name" value="MarR/SlyA-like"/>
</dbReference>
<dbReference type="InterPro" id="IPR000835">
    <property type="entry name" value="HTH_MarR-typ"/>
</dbReference>
<organism evidence="3 4">
    <name type="scientific">Fontibacillus phaseoli</name>
    <dbReference type="NCBI Taxonomy" id="1416533"/>
    <lineage>
        <taxon>Bacteria</taxon>
        <taxon>Bacillati</taxon>
        <taxon>Bacillota</taxon>
        <taxon>Bacilli</taxon>
        <taxon>Bacillales</taxon>
        <taxon>Paenibacillaceae</taxon>
        <taxon>Fontibacillus</taxon>
    </lineage>
</organism>
<evidence type="ECO:0000259" key="2">
    <source>
        <dbReference type="PROSITE" id="PS50995"/>
    </source>
</evidence>
<dbReference type="GO" id="GO:0003677">
    <property type="term" value="F:DNA binding"/>
    <property type="evidence" value="ECO:0007669"/>
    <property type="project" value="UniProtKB-KW"/>
</dbReference>
<dbReference type="SUPFAM" id="SSF46785">
    <property type="entry name" value="Winged helix' DNA-binding domain"/>
    <property type="match status" value="1"/>
</dbReference>
<gene>
    <name evidence="3" type="ORF">DFP94_106196</name>
</gene>
<dbReference type="InterPro" id="IPR036388">
    <property type="entry name" value="WH-like_DNA-bd_sf"/>
</dbReference>
<dbReference type="SMART" id="SM00347">
    <property type="entry name" value="HTH_MARR"/>
    <property type="match status" value="1"/>
</dbReference>
<reference evidence="3 4" key="1">
    <citation type="submission" date="2018-07" db="EMBL/GenBank/DDBJ databases">
        <title>Genomic Encyclopedia of Type Strains, Phase III (KMG-III): the genomes of soil and plant-associated and newly described type strains.</title>
        <authorList>
            <person name="Whitman W."/>
        </authorList>
    </citation>
    <scope>NUCLEOTIDE SEQUENCE [LARGE SCALE GENOMIC DNA]</scope>
    <source>
        <strain evidence="3 4">CECT 8333</strain>
    </source>
</reference>
<keyword evidence="4" id="KW-1185">Reference proteome</keyword>
<evidence type="ECO:0000313" key="4">
    <source>
        <dbReference type="Proteomes" id="UP000253090"/>
    </source>
</evidence>
<comment type="caution">
    <text evidence="3">The sequence shown here is derived from an EMBL/GenBank/DDBJ whole genome shotgun (WGS) entry which is preliminary data.</text>
</comment>
<dbReference type="Gene3D" id="1.10.10.10">
    <property type="entry name" value="Winged helix-like DNA-binding domain superfamily/Winged helix DNA-binding domain"/>
    <property type="match status" value="1"/>
</dbReference>
<dbReference type="OrthoDB" id="1644269at2"/>
<dbReference type="GO" id="GO:0003700">
    <property type="term" value="F:DNA-binding transcription factor activity"/>
    <property type="evidence" value="ECO:0007669"/>
    <property type="project" value="InterPro"/>
</dbReference>
<dbReference type="InterPro" id="IPR036390">
    <property type="entry name" value="WH_DNA-bd_sf"/>
</dbReference>
<dbReference type="GO" id="GO:0006950">
    <property type="term" value="P:response to stress"/>
    <property type="evidence" value="ECO:0007669"/>
    <property type="project" value="TreeGrafter"/>
</dbReference>
<name>A0A369BAW4_9BACL</name>
<dbReference type="EMBL" id="QPJW01000006">
    <property type="protein sequence ID" value="RCX18662.1"/>
    <property type="molecule type" value="Genomic_DNA"/>
</dbReference>
<accession>A0A369BAW4</accession>
<dbReference type="PANTHER" id="PTHR33164">
    <property type="entry name" value="TRANSCRIPTIONAL REGULATOR, MARR FAMILY"/>
    <property type="match status" value="1"/>
</dbReference>
<keyword evidence="1 3" id="KW-0238">DNA-binding</keyword>
<evidence type="ECO:0000256" key="1">
    <source>
        <dbReference type="ARBA" id="ARBA00023125"/>
    </source>
</evidence>
<feature type="domain" description="HTH marR-type" evidence="2">
    <location>
        <begin position="1"/>
        <end position="143"/>
    </location>
</feature>